<accession>A0A7R9I4F4</accession>
<proteinExistence type="predicted"/>
<gene>
    <name evidence="1" type="ORF">TBIB3V08_LOCUS9336</name>
</gene>
<protein>
    <submittedName>
        <fullName evidence="1">Uncharacterized protein</fullName>
    </submittedName>
</protein>
<name>A0A7R9I4F4_9NEOP</name>
<reference evidence="1" key="1">
    <citation type="submission" date="2020-11" db="EMBL/GenBank/DDBJ databases">
        <authorList>
            <person name="Tran Van P."/>
        </authorList>
    </citation>
    <scope>NUCLEOTIDE SEQUENCE</scope>
</reference>
<organism evidence="1">
    <name type="scientific">Timema bartmani</name>
    <dbReference type="NCBI Taxonomy" id="61472"/>
    <lineage>
        <taxon>Eukaryota</taxon>
        <taxon>Metazoa</taxon>
        <taxon>Ecdysozoa</taxon>
        <taxon>Arthropoda</taxon>
        <taxon>Hexapoda</taxon>
        <taxon>Insecta</taxon>
        <taxon>Pterygota</taxon>
        <taxon>Neoptera</taxon>
        <taxon>Polyneoptera</taxon>
        <taxon>Phasmatodea</taxon>
        <taxon>Timematodea</taxon>
        <taxon>Timematoidea</taxon>
        <taxon>Timematidae</taxon>
        <taxon>Timema</taxon>
    </lineage>
</organism>
<sequence length="65" mass="6922">MASLVLTDSSQLTSDSQNLEVSCELSVSTKEAMGLPATRNNIAYGPFPLILTVSLTPKQLDTLPI</sequence>
<evidence type="ECO:0000313" key="1">
    <source>
        <dbReference type="EMBL" id="CAD7447019.1"/>
    </source>
</evidence>
<dbReference type="AlphaFoldDB" id="A0A7R9I4F4"/>
<dbReference type="EMBL" id="OD568478">
    <property type="protein sequence ID" value="CAD7447019.1"/>
    <property type="molecule type" value="Genomic_DNA"/>
</dbReference>